<organism evidence="3 4">
    <name type="scientific">Sphingomonas gilva</name>
    <dbReference type="NCBI Taxonomy" id="2305907"/>
    <lineage>
        <taxon>Bacteria</taxon>
        <taxon>Pseudomonadati</taxon>
        <taxon>Pseudomonadota</taxon>
        <taxon>Alphaproteobacteria</taxon>
        <taxon>Sphingomonadales</taxon>
        <taxon>Sphingomonadaceae</taxon>
        <taxon>Sphingomonas</taxon>
    </lineage>
</organism>
<keyword evidence="1" id="KW-0238">DNA-binding</keyword>
<evidence type="ECO:0000256" key="2">
    <source>
        <dbReference type="ARBA" id="ARBA00023172"/>
    </source>
</evidence>
<proteinExistence type="predicted"/>
<gene>
    <name evidence="3" type="ORF">D1610_07900</name>
</gene>
<dbReference type="SUPFAM" id="SSF56349">
    <property type="entry name" value="DNA breaking-rejoining enzymes"/>
    <property type="match status" value="1"/>
</dbReference>
<dbReference type="AlphaFoldDB" id="A0A396RSM0"/>
<dbReference type="GO" id="GO:0003677">
    <property type="term" value="F:DNA binding"/>
    <property type="evidence" value="ECO:0007669"/>
    <property type="project" value="UniProtKB-KW"/>
</dbReference>
<dbReference type="Gene3D" id="1.10.443.10">
    <property type="entry name" value="Intergrase catalytic core"/>
    <property type="match status" value="1"/>
</dbReference>
<dbReference type="InterPro" id="IPR011010">
    <property type="entry name" value="DNA_brk_join_enz"/>
</dbReference>
<evidence type="ECO:0000313" key="3">
    <source>
        <dbReference type="EMBL" id="RHW18372.1"/>
    </source>
</evidence>
<dbReference type="InterPro" id="IPR013762">
    <property type="entry name" value="Integrase-like_cat_sf"/>
</dbReference>
<dbReference type="InterPro" id="IPR010998">
    <property type="entry name" value="Integrase_recombinase_N"/>
</dbReference>
<keyword evidence="2" id="KW-0233">DNA recombination</keyword>
<accession>A0A396RSM0</accession>
<comment type="caution">
    <text evidence="3">The sequence shown here is derived from an EMBL/GenBank/DDBJ whole genome shotgun (WGS) entry which is preliminary data.</text>
</comment>
<sequence length="458" mass="51605">MEAFDMIRTETFTKGRARELVHACFHDLVSEIEAVGGYIPQTTEPELEIEEQRTLATDRIIQLRQQQLTQDFDGQVKSRADMVLVANGSSMLDLGEVARLDLLSGVARALVEQQNVFLLRLEDRLAPIRPVDPLFAKEIGQGGSNVDEAAVPPMLRSVPEPTGPRLGHAIASYLDTHRKVWRPRTHKARIWQLGYLEQFLGAERAIASITAHDIRAFRNGILALRVNHGRSPTQTFAEKQTASEKHRIAIKTATIIFEPTKAFFRWGKSVEGLIDTNPAEDIRIIADKKPKGQRTRRPFQEDELRMLFQSPLFTGCKSRHRRFVPGSSLIRDAKFWVPILGLYTGCRLGELIQLHLCDISLAGPIPFISINEDNNRGGDLKHVKSAAGVRRVPIHPDLIKLGFADYVAGYAKRRKGNRRLFDEIRYGCDGQASTEFSKFFARFMSLVDRLRSCLGSTN</sequence>
<dbReference type="Gene3D" id="1.10.150.130">
    <property type="match status" value="1"/>
</dbReference>
<evidence type="ECO:0000256" key="1">
    <source>
        <dbReference type="ARBA" id="ARBA00023125"/>
    </source>
</evidence>
<protein>
    <recommendedName>
        <fullName evidence="5">Tyr recombinase domain-containing protein</fullName>
    </recommendedName>
</protein>
<dbReference type="EMBL" id="QWLV01000002">
    <property type="protein sequence ID" value="RHW18372.1"/>
    <property type="molecule type" value="Genomic_DNA"/>
</dbReference>
<dbReference type="Proteomes" id="UP000266693">
    <property type="component" value="Unassembled WGS sequence"/>
</dbReference>
<name>A0A396RSM0_9SPHN</name>
<evidence type="ECO:0008006" key="5">
    <source>
        <dbReference type="Google" id="ProtNLM"/>
    </source>
</evidence>
<dbReference type="GO" id="GO:0006310">
    <property type="term" value="P:DNA recombination"/>
    <property type="evidence" value="ECO:0007669"/>
    <property type="project" value="UniProtKB-KW"/>
</dbReference>
<dbReference type="GO" id="GO:0015074">
    <property type="term" value="P:DNA integration"/>
    <property type="evidence" value="ECO:0007669"/>
    <property type="project" value="InterPro"/>
</dbReference>
<keyword evidence="4" id="KW-1185">Reference proteome</keyword>
<reference evidence="3 4" key="1">
    <citation type="submission" date="2018-08" db="EMBL/GenBank/DDBJ databases">
        <title>The multiple taxonomic identification of Sphingomonas gilva.</title>
        <authorList>
            <person name="Zhu D."/>
            <person name="Zheng S."/>
        </authorList>
    </citation>
    <scope>NUCLEOTIDE SEQUENCE [LARGE SCALE GENOMIC DNA]</scope>
    <source>
        <strain evidence="3 4">ZDH117</strain>
    </source>
</reference>
<evidence type="ECO:0000313" key="4">
    <source>
        <dbReference type="Proteomes" id="UP000266693"/>
    </source>
</evidence>